<dbReference type="Pfam" id="PF03544">
    <property type="entry name" value="TonB_C"/>
    <property type="match status" value="1"/>
</dbReference>
<keyword evidence="6" id="KW-0812">Transmembrane</keyword>
<dbReference type="GO" id="GO:0015031">
    <property type="term" value="P:protein transport"/>
    <property type="evidence" value="ECO:0007669"/>
    <property type="project" value="UniProtKB-UniRule"/>
</dbReference>
<dbReference type="GO" id="GO:0031992">
    <property type="term" value="F:energy transducer activity"/>
    <property type="evidence" value="ECO:0007669"/>
    <property type="project" value="InterPro"/>
</dbReference>
<evidence type="ECO:0000256" key="5">
    <source>
        <dbReference type="ARBA" id="ARBA00022519"/>
    </source>
</evidence>
<dbReference type="InterPro" id="IPR037682">
    <property type="entry name" value="TonB_C"/>
</dbReference>
<evidence type="ECO:0000256" key="1">
    <source>
        <dbReference type="ARBA" id="ARBA00004383"/>
    </source>
</evidence>
<dbReference type="EMBL" id="DMUP01000219">
    <property type="protein sequence ID" value="HAR56902.1"/>
    <property type="molecule type" value="Genomic_DNA"/>
</dbReference>
<name>A0A348WQU0_9GAMM</name>
<evidence type="ECO:0000256" key="7">
    <source>
        <dbReference type="ARBA" id="ARBA00022927"/>
    </source>
</evidence>
<gene>
    <name evidence="13" type="ORF">DCR58_08990</name>
</gene>
<keyword evidence="8" id="KW-1133">Transmembrane helix</keyword>
<evidence type="ECO:0000259" key="12">
    <source>
        <dbReference type="PROSITE" id="PS52015"/>
    </source>
</evidence>
<dbReference type="InterPro" id="IPR006260">
    <property type="entry name" value="TonB/TolA_C"/>
</dbReference>
<dbReference type="InterPro" id="IPR051045">
    <property type="entry name" value="TonB-dependent_transducer"/>
</dbReference>
<dbReference type="NCBIfam" id="TIGR01352">
    <property type="entry name" value="tonB_Cterm"/>
    <property type="match status" value="1"/>
</dbReference>
<evidence type="ECO:0000313" key="13">
    <source>
        <dbReference type="EMBL" id="HAR56902.1"/>
    </source>
</evidence>
<dbReference type="PRINTS" id="PR01374">
    <property type="entry name" value="TONBPROTEIN"/>
</dbReference>
<dbReference type="InterPro" id="IPR003538">
    <property type="entry name" value="TonB"/>
</dbReference>
<dbReference type="GO" id="GO:0005886">
    <property type="term" value="C:plasma membrane"/>
    <property type="evidence" value="ECO:0007669"/>
    <property type="project" value="UniProtKB-SubCell"/>
</dbReference>
<dbReference type="PROSITE" id="PS52015">
    <property type="entry name" value="TONB_CTD"/>
    <property type="match status" value="1"/>
</dbReference>
<dbReference type="GO" id="GO:0015891">
    <property type="term" value="P:siderophore transport"/>
    <property type="evidence" value="ECO:0007669"/>
    <property type="project" value="InterPro"/>
</dbReference>
<keyword evidence="5 10" id="KW-0997">Cell inner membrane</keyword>
<organism evidence="13 14">
    <name type="scientific">Idiomarina baltica</name>
    <dbReference type="NCBI Taxonomy" id="190892"/>
    <lineage>
        <taxon>Bacteria</taxon>
        <taxon>Pseudomonadati</taxon>
        <taxon>Pseudomonadota</taxon>
        <taxon>Gammaproteobacteria</taxon>
        <taxon>Alteromonadales</taxon>
        <taxon>Idiomarinaceae</taxon>
        <taxon>Idiomarina</taxon>
    </lineage>
</organism>
<protein>
    <recommendedName>
        <fullName evidence="10">Protein TonB</fullName>
    </recommendedName>
</protein>
<keyword evidence="3 10" id="KW-0813">Transport</keyword>
<keyword evidence="9" id="KW-0472">Membrane</keyword>
<keyword evidence="10" id="KW-0735">Signal-anchor</keyword>
<feature type="compositionally biased region" description="Pro residues" evidence="11">
    <location>
        <begin position="60"/>
        <end position="73"/>
    </location>
</feature>
<evidence type="ECO:0000256" key="6">
    <source>
        <dbReference type="ARBA" id="ARBA00022692"/>
    </source>
</evidence>
<evidence type="ECO:0000256" key="4">
    <source>
        <dbReference type="ARBA" id="ARBA00022475"/>
    </source>
</evidence>
<accession>A0A348WQU0</accession>
<evidence type="ECO:0000313" key="14">
    <source>
        <dbReference type="Proteomes" id="UP000262878"/>
    </source>
</evidence>
<dbReference type="GO" id="GO:0030288">
    <property type="term" value="C:outer membrane-bounded periplasmic space"/>
    <property type="evidence" value="ECO:0007669"/>
    <property type="project" value="InterPro"/>
</dbReference>
<dbReference type="FunFam" id="3.30.1150.10:FF:000006">
    <property type="entry name" value="Protein TonB"/>
    <property type="match status" value="1"/>
</dbReference>
<comment type="function">
    <text evidence="10">Interacts with outer membrane receptor proteins that carry out high-affinity binding and energy dependent uptake into the periplasmic space of specific substrates. It could act to transduce energy from the cytoplasmic membrane to specific energy-requiring processes in the outer membrane, resulting in the release into the periplasm of ligands bound by these outer membrane proteins.</text>
</comment>
<evidence type="ECO:0000256" key="3">
    <source>
        <dbReference type="ARBA" id="ARBA00022448"/>
    </source>
</evidence>
<evidence type="ECO:0000256" key="11">
    <source>
        <dbReference type="SAM" id="MobiDB-lite"/>
    </source>
</evidence>
<evidence type="ECO:0000256" key="8">
    <source>
        <dbReference type="ARBA" id="ARBA00022989"/>
    </source>
</evidence>
<dbReference type="SUPFAM" id="SSF74653">
    <property type="entry name" value="TolA/TonB C-terminal domain"/>
    <property type="match status" value="1"/>
</dbReference>
<dbReference type="GO" id="GO:0055085">
    <property type="term" value="P:transmembrane transport"/>
    <property type="evidence" value="ECO:0007669"/>
    <property type="project" value="InterPro"/>
</dbReference>
<reference evidence="13 14" key="1">
    <citation type="journal article" date="2018" name="Nat. Biotechnol.">
        <title>A standardized bacterial taxonomy based on genome phylogeny substantially revises the tree of life.</title>
        <authorList>
            <person name="Parks D.H."/>
            <person name="Chuvochina M."/>
            <person name="Waite D.W."/>
            <person name="Rinke C."/>
            <person name="Skarshewski A."/>
            <person name="Chaumeil P.A."/>
            <person name="Hugenholtz P."/>
        </authorList>
    </citation>
    <scope>NUCLEOTIDE SEQUENCE [LARGE SCALE GENOMIC DNA]</scope>
    <source>
        <strain evidence="13">UBA9360</strain>
    </source>
</reference>
<sequence length="204" mass="22068">MVRFLVSLILGAAVTFALFAFMAYLIGGGAKSNEAPPPTPVIDIVTSPPESDVQERRRTPPPPPPPPQAPPETPQSEPDTSDSGGMNMSMGFDVDVGGADTGLSGPGNLLNQDGDATPIVRIEPRYPPSAARNGTEGWVQLRFTIDEQGGVTDVEVIDSEPRRVFDREARRALLRWKYKPKVVDGKPVRQEGMTVQLDFNMDGQ</sequence>
<comment type="similarity">
    <text evidence="2 10">Belongs to the TonB family.</text>
</comment>
<evidence type="ECO:0000256" key="10">
    <source>
        <dbReference type="RuleBase" id="RU362123"/>
    </source>
</evidence>
<keyword evidence="4 10" id="KW-1003">Cell membrane</keyword>
<dbReference type="AlphaFoldDB" id="A0A348WQU0"/>
<evidence type="ECO:0000256" key="9">
    <source>
        <dbReference type="ARBA" id="ARBA00023136"/>
    </source>
</evidence>
<dbReference type="STRING" id="314276.OS145_10150"/>
<comment type="caution">
    <text evidence="13">The sequence shown here is derived from an EMBL/GenBank/DDBJ whole genome shotgun (WGS) entry which is preliminary data.</text>
</comment>
<proteinExistence type="inferred from homology"/>
<keyword evidence="7 10" id="KW-0653">Protein transport</keyword>
<dbReference type="RefSeq" id="WP_006956495.1">
    <property type="nucleotide sequence ID" value="NZ_DAIRLQ010000005.1"/>
</dbReference>
<dbReference type="Gene3D" id="3.30.1150.10">
    <property type="match status" value="1"/>
</dbReference>
<dbReference type="Proteomes" id="UP000262878">
    <property type="component" value="Unassembled WGS sequence"/>
</dbReference>
<evidence type="ECO:0000256" key="2">
    <source>
        <dbReference type="ARBA" id="ARBA00006555"/>
    </source>
</evidence>
<dbReference type="PANTHER" id="PTHR33446">
    <property type="entry name" value="PROTEIN TONB-RELATED"/>
    <property type="match status" value="1"/>
</dbReference>
<feature type="domain" description="TonB C-terminal" evidence="12">
    <location>
        <begin position="111"/>
        <end position="204"/>
    </location>
</feature>
<dbReference type="PANTHER" id="PTHR33446:SF14">
    <property type="entry name" value="PROTEIN TONB"/>
    <property type="match status" value="1"/>
</dbReference>
<feature type="region of interest" description="Disordered" evidence="11">
    <location>
        <begin position="32"/>
        <end position="115"/>
    </location>
</feature>
<comment type="subcellular location">
    <subcellularLocation>
        <location evidence="1 10">Cell inner membrane</location>
        <topology evidence="1 10">Single-pass membrane protein</topology>
        <orientation evidence="1 10">Periplasmic side</orientation>
    </subcellularLocation>
</comment>